<organism evidence="1 2">
    <name type="scientific">Lentzea pudingi</name>
    <dbReference type="NCBI Taxonomy" id="1789439"/>
    <lineage>
        <taxon>Bacteria</taxon>
        <taxon>Bacillati</taxon>
        <taxon>Actinomycetota</taxon>
        <taxon>Actinomycetes</taxon>
        <taxon>Pseudonocardiales</taxon>
        <taxon>Pseudonocardiaceae</taxon>
        <taxon>Lentzea</taxon>
    </lineage>
</organism>
<sequence length="179" mass="20418">MHVEVFRPQVVRWRYMWEDDLAKFLKKSKIHLSVDDLKVAAVHFGLDLSELVEVLRASYNALDFPADSETYIVGNAVLAWEVQRLKGVAACWPRPRREWKSAGNAGSWRTLERSQIGLELRGIRANLTPERATRIAVVRAERATARAQVYLKNNDRALAVQLSERAELWMEVVAQCSSS</sequence>
<evidence type="ECO:0000313" key="1">
    <source>
        <dbReference type="EMBL" id="GGN10031.1"/>
    </source>
</evidence>
<evidence type="ECO:0000313" key="2">
    <source>
        <dbReference type="Proteomes" id="UP000597656"/>
    </source>
</evidence>
<dbReference type="EMBL" id="BMNC01000009">
    <property type="protein sequence ID" value="GGN10031.1"/>
    <property type="molecule type" value="Genomic_DNA"/>
</dbReference>
<reference evidence="2" key="1">
    <citation type="journal article" date="2019" name="Int. J. Syst. Evol. Microbiol.">
        <title>The Global Catalogue of Microorganisms (GCM) 10K type strain sequencing project: providing services to taxonomists for standard genome sequencing and annotation.</title>
        <authorList>
            <consortium name="The Broad Institute Genomics Platform"/>
            <consortium name="The Broad Institute Genome Sequencing Center for Infectious Disease"/>
            <person name="Wu L."/>
            <person name="Ma J."/>
        </authorList>
    </citation>
    <scope>NUCLEOTIDE SEQUENCE [LARGE SCALE GENOMIC DNA]</scope>
    <source>
        <strain evidence="2">CGMCC 4.7319</strain>
    </source>
</reference>
<proteinExistence type="predicted"/>
<dbReference type="Proteomes" id="UP000597656">
    <property type="component" value="Unassembled WGS sequence"/>
</dbReference>
<accession>A0ABQ2III0</accession>
<keyword evidence="2" id="KW-1185">Reference proteome</keyword>
<comment type="caution">
    <text evidence="1">The sequence shown here is derived from an EMBL/GenBank/DDBJ whole genome shotgun (WGS) entry which is preliminary data.</text>
</comment>
<name>A0ABQ2III0_9PSEU</name>
<gene>
    <name evidence="1" type="ORF">GCM10011609_57260</name>
</gene>
<dbReference type="RefSeq" id="WP_189157940.1">
    <property type="nucleotide sequence ID" value="NZ_BMNC01000009.1"/>
</dbReference>
<protein>
    <submittedName>
        <fullName evidence="1">Uncharacterized protein</fullName>
    </submittedName>
</protein>